<dbReference type="InterPro" id="IPR029044">
    <property type="entry name" value="Nucleotide-diphossugar_trans"/>
</dbReference>
<feature type="transmembrane region" description="Helical" evidence="7">
    <location>
        <begin position="266"/>
        <end position="291"/>
    </location>
</feature>
<dbReference type="Gene3D" id="3.90.550.10">
    <property type="entry name" value="Spore Coat Polysaccharide Biosynthesis Protein SpsA, Chain A"/>
    <property type="match status" value="1"/>
</dbReference>
<dbReference type="EMBL" id="JANQBD010000010">
    <property type="protein sequence ID" value="MCR8632577.1"/>
    <property type="molecule type" value="Genomic_DNA"/>
</dbReference>
<reference evidence="9 10" key="1">
    <citation type="submission" date="2022-08" db="EMBL/GenBank/DDBJ databases">
        <title>Paenibacillus endoradicis sp. nov., Paenibacillus radicibacter sp. nov and Paenibacillus pararadicis sp. nov., three cold-adapted plant growth-promoting bacteria isolated from root of Larix gmelinii in Great Khingan.</title>
        <authorList>
            <person name="Xue H."/>
        </authorList>
    </citation>
    <scope>NUCLEOTIDE SEQUENCE [LARGE SCALE GENOMIC DNA]</scope>
    <source>
        <strain evidence="9 10">N5-1-1-5</strain>
    </source>
</reference>
<evidence type="ECO:0000256" key="2">
    <source>
        <dbReference type="ARBA" id="ARBA00022676"/>
    </source>
</evidence>
<dbReference type="InterPro" id="IPR050256">
    <property type="entry name" value="Glycosyltransferase_2"/>
</dbReference>
<keyword evidence="3" id="KW-0808">Transferase</keyword>
<keyword evidence="10" id="KW-1185">Reference proteome</keyword>
<dbReference type="SUPFAM" id="SSF53448">
    <property type="entry name" value="Nucleotide-diphospho-sugar transferases"/>
    <property type="match status" value="1"/>
</dbReference>
<protein>
    <submittedName>
        <fullName evidence="9">Glycosyltransferase family 2 protein</fullName>
    </submittedName>
</protein>
<evidence type="ECO:0000256" key="7">
    <source>
        <dbReference type="SAM" id="Phobius"/>
    </source>
</evidence>
<comment type="subcellular location">
    <subcellularLocation>
        <location evidence="1">Membrane</location>
        <topology evidence="1">Multi-pass membrane protein</topology>
    </subcellularLocation>
</comment>
<name>A0ABT1YHW9_9BACL</name>
<evidence type="ECO:0000256" key="5">
    <source>
        <dbReference type="ARBA" id="ARBA00022989"/>
    </source>
</evidence>
<evidence type="ECO:0000256" key="1">
    <source>
        <dbReference type="ARBA" id="ARBA00004141"/>
    </source>
</evidence>
<dbReference type="Pfam" id="PF00535">
    <property type="entry name" value="Glycos_transf_2"/>
    <property type="match status" value="1"/>
</dbReference>
<keyword evidence="5 7" id="KW-1133">Transmembrane helix</keyword>
<feature type="transmembrane region" description="Helical" evidence="7">
    <location>
        <begin position="236"/>
        <end position="254"/>
    </location>
</feature>
<evidence type="ECO:0000313" key="10">
    <source>
        <dbReference type="Proteomes" id="UP001300012"/>
    </source>
</evidence>
<sequence length="336" mass="37636">MSREIPEISVVIPVYNEEVHIIQSLLSIEKKLKSITSSYEFIIVDDGSRDTTWDQLTNHGTSISHLTALRLSRNFGKELALCAGLEHACGRAVIIMDSDLQHPPSLLESMVRLWREEGKEIVECVKTDRGNESLDKTFYSTIFYSILNHLSGFDLKGASDFKLLDQKVVQAWRGMPERNTFFRGMTAWLGYNRAQIPFEVADRVGGKSQWHFLSLLKLAVNAVVAFSSIPLRFVSMFGLLFLIGAIVLGVQTIYQKFIGDAVTGFTTVILLLLFIGSVIMISLGIIGEYIASIYKEVKGRPRYLVSQKIDSELMESSNNNAYAIRESAGEMKYGVS</sequence>
<gene>
    <name evidence="9" type="ORF">NV381_15330</name>
</gene>
<keyword evidence="2" id="KW-0328">Glycosyltransferase</keyword>
<evidence type="ECO:0000259" key="8">
    <source>
        <dbReference type="Pfam" id="PF00535"/>
    </source>
</evidence>
<keyword evidence="6 7" id="KW-0472">Membrane</keyword>
<proteinExistence type="predicted"/>
<evidence type="ECO:0000256" key="6">
    <source>
        <dbReference type="ARBA" id="ARBA00023136"/>
    </source>
</evidence>
<dbReference type="InterPro" id="IPR001173">
    <property type="entry name" value="Glyco_trans_2-like"/>
</dbReference>
<comment type="caution">
    <text evidence="9">The sequence shown here is derived from an EMBL/GenBank/DDBJ whole genome shotgun (WGS) entry which is preliminary data.</text>
</comment>
<dbReference type="PANTHER" id="PTHR48090">
    <property type="entry name" value="UNDECAPRENYL-PHOSPHATE 4-DEOXY-4-FORMAMIDO-L-ARABINOSE TRANSFERASE-RELATED"/>
    <property type="match status" value="1"/>
</dbReference>
<dbReference type="CDD" id="cd04187">
    <property type="entry name" value="DPM1_like_bac"/>
    <property type="match status" value="1"/>
</dbReference>
<keyword evidence="4 7" id="KW-0812">Transmembrane</keyword>
<dbReference type="PANTHER" id="PTHR48090:SF1">
    <property type="entry name" value="PROPHAGE BACTOPRENOL GLUCOSYL TRANSFERASE HOMOLOG"/>
    <property type="match status" value="1"/>
</dbReference>
<dbReference type="Proteomes" id="UP001300012">
    <property type="component" value="Unassembled WGS sequence"/>
</dbReference>
<organism evidence="9 10">
    <name type="scientific">Paenibacillus radicis</name>
    <name type="common">ex Xue et al. 2023</name>
    <dbReference type="NCBI Taxonomy" id="2972489"/>
    <lineage>
        <taxon>Bacteria</taxon>
        <taxon>Bacillati</taxon>
        <taxon>Bacillota</taxon>
        <taxon>Bacilli</taxon>
        <taxon>Bacillales</taxon>
        <taxon>Paenibacillaceae</taxon>
        <taxon>Paenibacillus</taxon>
    </lineage>
</organism>
<evidence type="ECO:0000313" key="9">
    <source>
        <dbReference type="EMBL" id="MCR8632577.1"/>
    </source>
</evidence>
<feature type="domain" description="Glycosyltransferase 2-like" evidence="8">
    <location>
        <begin position="9"/>
        <end position="144"/>
    </location>
</feature>
<evidence type="ECO:0000256" key="3">
    <source>
        <dbReference type="ARBA" id="ARBA00022679"/>
    </source>
</evidence>
<evidence type="ECO:0000256" key="4">
    <source>
        <dbReference type="ARBA" id="ARBA00022692"/>
    </source>
</evidence>
<dbReference type="RefSeq" id="WP_258214162.1">
    <property type="nucleotide sequence ID" value="NZ_JANQBD010000010.1"/>
</dbReference>
<accession>A0ABT1YHW9</accession>